<comment type="caution">
    <text evidence="2">The sequence shown here is derived from an EMBL/GenBank/DDBJ whole genome shotgun (WGS) entry which is preliminary data.</text>
</comment>
<dbReference type="AlphaFoldDB" id="A0A1S9P6Q2"/>
<evidence type="ECO:0000256" key="1">
    <source>
        <dbReference type="SAM" id="Phobius"/>
    </source>
</evidence>
<accession>A0A1S9P6Q2</accession>
<organism evidence="2 3">
    <name type="scientific">Mucilaginibacter pedocola</name>
    <dbReference type="NCBI Taxonomy" id="1792845"/>
    <lineage>
        <taxon>Bacteria</taxon>
        <taxon>Pseudomonadati</taxon>
        <taxon>Bacteroidota</taxon>
        <taxon>Sphingobacteriia</taxon>
        <taxon>Sphingobacteriales</taxon>
        <taxon>Sphingobacteriaceae</taxon>
        <taxon>Mucilaginibacter</taxon>
    </lineage>
</organism>
<keyword evidence="1" id="KW-0812">Transmembrane</keyword>
<protein>
    <submittedName>
        <fullName evidence="2">Uncharacterized protein</fullName>
    </submittedName>
</protein>
<evidence type="ECO:0000313" key="3">
    <source>
        <dbReference type="Proteomes" id="UP000189739"/>
    </source>
</evidence>
<sequence length="73" mass="8266">MMRKTMNGLSRKYNACAPSVRAGYLFAFCAVFLALLWLGIRLIRFDQFSKAKIPAYIGRPSGPMLPDTTKHQK</sequence>
<keyword evidence="1" id="KW-0472">Membrane</keyword>
<dbReference type="EMBL" id="MBTF01000039">
    <property type="protein sequence ID" value="OOQ56631.1"/>
    <property type="molecule type" value="Genomic_DNA"/>
</dbReference>
<proteinExistence type="predicted"/>
<evidence type="ECO:0000313" key="2">
    <source>
        <dbReference type="EMBL" id="OOQ56631.1"/>
    </source>
</evidence>
<keyword evidence="1" id="KW-1133">Transmembrane helix</keyword>
<dbReference type="Proteomes" id="UP000189739">
    <property type="component" value="Unassembled WGS sequence"/>
</dbReference>
<name>A0A1S9P6Q2_9SPHI</name>
<gene>
    <name evidence="2" type="ORF">BC343_19580</name>
</gene>
<dbReference type="STRING" id="1792845.BC343_19580"/>
<reference evidence="2 3" key="1">
    <citation type="submission" date="2016-07" db="EMBL/GenBank/DDBJ databases">
        <title>Genomic analysis of zinc-resistant bacterium Mucilaginibacter pedocola TBZ30.</title>
        <authorList>
            <person name="Huang J."/>
            <person name="Tang J."/>
        </authorList>
    </citation>
    <scope>NUCLEOTIDE SEQUENCE [LARGE SCALE GENOMIC DNA]</scope>
    <source>
        <strain evidence="2 3">TBZ30</strain>
    </source>
</reference>
<feature type="transmembrane region" description="Helical" evidence="1">
    <location>
        <begin position="20"/>
        <end position="40"/>
    </location>
</feature>
<dbReference type="RefSeq" id="WP_078351594.1">
    <property type="nucleotide sequence ID" value="NZ_MBTF01000039.1"/>
</dbReference>
<keyword evidence="3" id="KW-1185">Reference proteome</keyword>
<dbReference type="OrthoDB" id="9922593at2"/>